<dbReference type="EMBL" id="JPSL02000040">
    <property type="protein sequence ID" value="KGQ21929.1"/>
    <property type="molecule type" value="Genomic_DNA"/>
</dbReference>
<protein>
    <submittedName>
        <fullName evidence="2">Uncharacterized protein</fullName>
    </submittedName>
</protein>
<reference evidence="2 3" key="1">
    <citation type="journal article" date="2015" name="Genome Announc.">
        <title>Draft Genome Sequence of the Thermophile Thermus filiformis ATCC 43280, Producer of Carotenoid-(Di)glucoside-Branched Fatty Acid (Di)esters and Source of Hyperthermostable Enzymes of Biotechnological Interest.</title>
        <authorList>
            <person name="Mandelli F."/>
            <person name="Oliveira Ramires B."/>
            <person name="Couger M.B."/>
            <person name="Paixao D.A."/>
            <person name="Camilo C.M."/>
            <person name="Polikarpov I."/>
            <person name="Prade R."/>
            <person name="Riano-Pachon D.M."/>
            <person name="Squina F.M."/>
        </authorList>
    </citation>
    <scope>NUCLEOTIDE SEQUENCE [LARGE SCALE GENOMIC DNA]</scope>
    <source>
        <strain evidence="2 3">ATCC 43280</strain>
    </source>
</reference>
<keyword evidence="1" id="KW-1133">Transmembrane helix</keyword>
<dbReference type="AlphaFoldDB" id="A0A0A2X9Q6"/>
<accession>A0A0A2X9Q6</accession>
<organism evidence="2 3">
    <name type="scientific">Thermus filiformis</name>
    <dbReference type="NCBI Taxonomy" id="276"/>
    <lineage>
        <taxon>Bacteria</taxon>
        <taxon>Thermotogati</taxon>
        <taxon>Deinococcota</taxon>
        <taxon>Deinococci</taxon>
        <taxon>Thermales</taxon>
        <taxon>Thermaceae</taxon>
        <taxon>Thermus</taxon>
    </lineage>
</organism>
<evidence type="ECO:0000313" key="3">
    <source>
        <dbReference type="Proteomes" id="UP000030364"/>
    </source>
</evidence>
<dbReference type="Proteomes" id="UP000030364">
    <property type="component" value="Unassembled WGS sequence"/>
</dbReference>
<keyword evidence="1" id="KW-0472">Membrane</keyword>
<dbReference type="STRING" id="276.THFILI_10885"/>
<sequence length="72" mass="7649">MTPAATALVLLAFWLVPGLLGLLAGTALFLNRPRVGLGLLLGGLFFGLLVRPFPLGLALFGVGFLLGYLRRR</sequence>
<dbReference type="PATRIC" id="fig|276.5.peg.1258"/>
<comment type="caution">
    <text evidence="2">The sequence shown here is derived from an EMBL/GenBank/DDBJ whole genome shotgun (WGS) entry which is preliminary data.</text>
</comment>
<keyword evidence="3" id="KW-1185">Reference proteome</keyword>
<proteinExistence type="predicted"/>
<evidence type="ECO:0000256" key="1">
    <source>
        <dbReference type="SAM" id="Phobius"/>
    </source>
</evidence>
<feature type="transmembrane region" description="Helical" evidence="1">
    <location>
        <begin position="45"/>
        <end position="69"/>
    </location>
</feature>
<name>A0A0A2X9Q6_THEFI</name>
<dbReference type="RefSeq" id="WP_038064212.1">
    <property type="nucleotide sequence ID" value="NZ_JPSL02000040.1"/>
</dbReference>
<evidence type="ECO:0000313" key="2">
    <source>
        <dbReference type="EMBL" id="KGQ21929.1"/>
    </source>
</evidence>
<gene>
    <name evidence="2" type="ORF">THFILI_10885</name>
</gene>
<keyword evidence="1" id="KW-0812">Transmembrane</keyword>